<dbReference type="InterPro" id="IPR024651">
    <property type="entry name" value="FAD-SLDH_ssu"/>
</dbReference>
<evidence type="ECO:0000313" key="2">
    <source>
        <dbReference type="Proteomes" id="UP001168540"/>
    </source>
</evidence>
<dbReference type="EMBL" id="JAUEDK010000003">
    <property type="protein sequence ID" value="MDN0073770.1"/>
    <property type="molecule type" value="Genomic_DNA"/>
</dbReference>
<evidence type="ECO:0000313" key="1">
    <source>
        <dbReference type="EMBL" id="MDN0073770.1"/>
    </source>
</evidence>
<name>A0ABT7XJ02_9NEIS</name>
<proteinExistence type="predicted"/>
<dbReference type="Pfam" id="PF12318">
    <property type="entry name" value="FAD-SLDH"/>
    <property type="match status" value="1"/>
</dbReference>
<organism evidence="1 2">
    <name type="scientific">Crenobacter oryzisoli</name>
    <dbReference type="NCBI Taxonomy" id="3056844"/>
    <lineage>
        <taxon>Bacteria</taxon>
        <taxon>Pseudomonadati</taxon>
        <taxon>Pseudomonadota</taxon>
        <taxon>Betaproteobacteria</taxon>
        <taxon>Neisseriales</taxon>
        <taxon>Neisseriaceae</taxon>
        <taxon>Crenobacter</taxon>
    </lineage>
</organism>
<dbReference type="RefSeq" id="WP_289828311.1">
    <property type="nucleotide sequence ID" value="NZ_JAUEDK010000003.1"/>
</dbReference>
<reference evidence="1" key="1">
    <citation type="submission" date="2023-06" db="EMBL/GenBank/DDBJ databases">
        <authorList>
            <person name="Zhang S."/>
        </authorList>
    </citation>
    <scope>NUCLEOTIDE SEQUENCE</scope>
    <source>
        <strain evidence="1">SG2303</strain>
    </source>
</reference>
<dbReference type="Proteomes" id="UP001168540">
    <property type="component" value="Unassembled WGS sequence"/>
</dbReference>
<accession>A0ABT7XJ02</accession>
<dbReference type="PROSITE" id="PS51318">
    <property type="entry name" value="TAT"/>
    <property type="match status" value="1"/>
</dbReference>
<dbReference type="InterPro" id="IPR006311">
    <property type="entry name" value="TAT_signal"/>
</dbReference>
<protein>
    <submittedName>
        <fullName evidence="1">Sugar dehydrogenase complex small subunit</fullName>
    </submittedName>
</protein>
<keyword evidence="2" id="KW-1185">Reference proteome</keyword>
<comment type="caution">
    <text evidence="1">The sequence shown here is derived from an EMBL/GenBank/DDBJ whole genome shotgun (WGS) entry which is preliminary data.</text>
</comment>
<sequence length="187" mass="19854">MSTHGRDDARRAGQLPAMPERRRLLIGAGLVAGTLALSGSWVRTALAQSAAAADVAQNANFLALSRLLTGWPALDARMGERLYAALSGEDHRFASQVAALADFAKKGGHANVEALTAALDAQQDELAKTLRRIVAAWYTGVVGEGPNARVVIAYADALMFQPVKDVLMPPTYCQAAPNYWVAKPPMA</sequence>
<gene>
    <name evidence="1" type="ORF">QU481_02530</name>
</gene>